<evidence type="ECO:0000313" key="4">
    <source>
        <dbReference type="EMBL" id="AEI45146.1"/>
    </source>
</evidence>
<evidence type="ECO:0000259" key="3">
    <source>
        <dbReference type="PROSITE" id="PS51462"/>
    </source>
</evidence>
<dbReference type="PROSITE" id="PS51462">
    <property type="entry name" value="NUDIX"/>
    <property type="match status" value="1"/>
</dbReference>
<dbReference type="EMBL" id="CP002869">
    <property type="protein sequence ID" value="AEI45146.1"/>
    <property type="molecule type" value="Genomic_DNA"/>
</dbReference>
<dbReference type="RefSeq" id="WP_013920290.1">
    <property type="nucleotide sequence ID" value="NC_015690.1"/>
</dbReference>
<comment type="cofactor">
    <cofactor evidence="1">
        <name>Mg(2+)</name>
        <dbReference type="ChEBI" id="CHEBI:18420"/>
    </cofactor>
</comment>
<evidence type="ECO:0000256" key="1">
    <source>
        <dbReference type="ARBA" id="ARBA00001946"/>
    </source>
</evidence>
<sequence length="150" mass="17043">MGRPTWFSVYSAVYLLFIQEGRLLMLRRCNTKYEDGKLSLVAGKLDGGEEVRQAALREAREEVGVEIEPDDLAVAAVMHRHSDSGEWIDFYLTVRSWQGEPANMEPDKCSELVWAPLDALPEDTIPHVRRAVEQVRSGLFYDSWGWETGA</sequence>
<dbReference type="CDD" id="cd04683">
    <property type="entry name" value="NUDIX_Hydrolase"/>
    <property type="match status" value="1"/>
</dbReference>
<evidence type="ECO:0000256" key="2">
    <source>
        <dbReference type="ARBA" id="ARBA00022801"/>
    </source>
</evidence>
<proteinExistence type="predicted"/>
<dbReference type="InterPro" id="IPR015797">
    <property type="entry name" value="NUDIX_hydrolase-like_dom_sf"/>
</dbReference>
<dbReference type="AlphaFoldDB" id="F8F9U8"/>
<dbReference type="KEGG" id="pms:KNP414_06626"/>
<gene>
    <name evidence="4" type="ordered locus">KNP414_06626</name>
</gene>
<keyword evidence="2" id="KW-0378">Hydrolase</keyword>
<evidence type="ECO:0000313" key="5">
    <source>
        <dbReference type="Proteomes" id="UP000006620"/>
    </source>
</evidence>
<dbReference type="PANTHER" id="PTHR43046:SF16">
    <property type="entry name" value="ADP-RIBOSE PYROPHOSPHATASE YJHB-RELATED"/>
    <property type="match status" value="1"/>
</dbReference>
<dbReference type="PANTHER" id="PTHR43046">
    <property type="entry name" value="GDP-MANNOSE MANNOSYL HYDROLASE"/>
    <property type="match status" value="1"/>
</dbReference>
<feature type="domain" description="Nudix hydrolase" evidence="3">
    <location>
        <begin position="8"/>
        <end position="137"/>
    </location>
</feature>
<reference evidence="4 5" key="2">
    <citation type="journal article" date="2013" name="Genome Announc.">
        <title>Genome Sequence of Growth-Improving Paenibacillus mucilaginosus Strain KNP414.</title>
        <authorList>
            <person name="Lu J.J."/>
            <person name="Wang J.F."/>
            <person name="Hu X.F."/>
        </authorList>
    </citation>
    <scope>NUCLEOTIDE SEQUENCE [LARGE SCALE GENOMIC DNA]</scope>
    <source>
        <strain evidence="4 5">KNP414</strain>
    </source>
</reference>
<dbReference type="Proteomes" id="UP000006620">
    <property type="component" value="Chromosome"/>
</dbReference>
<dbReference type="Gene3D" id="3.90.79.10">
    <property type="entry name" value="Nucleoside Triphosphate Pyrophosphohydrolase"/>
    <property type="match status" value="1"/>
</dbReference>
<dbReference type="GO" id="GO:0016787">
    <property type="term" value="F:hydrolase activity"/>
    <property type="evidence" value="ECO:0007669"/>
    <property type="project" value="UniProtKB-KW"/>
</dbReference>
<dbReference type="PATRIC" id="fig|1036673.3.peg.6177"/>
<dbReference type="Pfam" id="PF00293">
    <property type="entry name" value="NUDIX"/>
    <property type="match status" value="1"/>
</dbReference>
<name>F8F9U8_PAEMK</name>
<dbReference type="PROSITE" id="PS00893">
    <property type="entry name" value="NUDIX_BOX"/>
    <property type="match status" value="1"/>
</dbReference>
<dbReference type="InterPro" id="IPR020084">
    <property type="entry name" value="NUDIX_hydrolase_CS"/>
</dbReference>
<dbReference type="SUPFAM" id="SSF55811">
    <property type="entry name" value="Nudix"/>
    <property type="match status" value="1"/>
</dbReference>
<protein>
    <recommendedName>
        <fullName evidence="3">Nudix hydrolase domain-containing protein</fullName>
    </recommendedName>
</protein>
<dbReference type="HOGENOM" id="CLU_037162_9_3_9"/>
<accession>F8F9U8</accession>
<dbReference type="InterPro" id="IPR000086">
    <property type="entry name" value="NUDIX_hydrolase_dom"/>
</dbReference>
<organism evidence="4 5">
    <name type="scientific">Paenibacillus mucilaginosus (strain KNP414)</name>
    <dbReference type="NCBI Taxonomy" id="1036673"/>
    <lineage>
        <taxon>Bacteria</taxon>
        <taxon>Bacillati</taxon>
        <taxon>Bacillota</taxon>
        <taxon>Bacilli</taxon>
        <taxon>Bacillales</taxon>
        <taxon>Paenibacillaceae</taxon>
        <taxon>Paenibacillus</taxon>
    </lineage>
</organism>
<reference evidence="5" key="1">
    <citation type="submission" date="2011-06" db="EMBL/GenBank/DDBJ databases">
        <title>Complete genome sequence of Paenibacillus mucilaginosus KNP414.</title>
        <authorList>
            <person name="Wang J."/>
            <person name="Hu S."/>
            <person name="Hu X."/>
            <person name="Zhang B."/>
            <person name="Dong D."/>
            <person name="Zhang S."/>
            <person name="Zhao K."/>
            <person name="Wu D."/>
        </authorList>
    </citation>
    <scope>NUCLEOTIDE SEQUENCE [LARGE SCALE GENOMIC DNA]</scope>
    <source>
        <strain evidence="5">KNP414</strain>
    </source>
</reference>